<protein>
    <submittedName>
        <fullName evidence="1">Uncharacterized protein</fullName>
    </submittedName>
</protein>
<organism evidence="1 2">
    <name type="scientific">Morella rubra</name>
    <name type="common">Chinese bayberry</name>
    <dbReference type="NCBI Taxonomy" id="262757"/>
    <lineage>
        <taxon>Eukaryota</taxon>
        <taxon>Viridiplantae</taxon>
        <taxon>Streptophyta</taxon>
        <taxon>Embryophyta</taxon>
        <taxon>Tracheophyta</taxon>
        <taxon>Spermatophyta</taxon>
        <taxon>Magnoliopsida</taxon>
        <taxon>eudicotyledons</taxon>
        <taxon>Gunneridae</taxon>
        <taxon>Pentapetalae</taxon>
        <taxon>rosids</taxon>
        <taxon>fabids</taxon>
        <taxon>Fagales</taxon>
        <taxon>Myricaceae</taxon>
        <taxon>Morella</taxon>
    </lineage>
</organism>
<comment type="caution">
    <text evidence="1">The sequence shown here is derived from an EMBL/GenBank/DDBJ whole genome shotgun (WGS) entry which is preliminary data.</text>
</comment>
<evidence type="ECO:0000313" key="2">
    <source>
        <dbReference type="Proteomes" id="UP000516437"/>
    </source>
</evidence>
<dbReference type="OrthoDB" id="306099at2759"/>
<keyword evidence="2" id="KW-1185">Reference proteome</keyword>
<name>A0A6A1UFW7_9ROSI</name>
<accession>A0A6A1UFW7</accession>
<dbReference type="AlphaFoldDB" id="A0A6A1UFW7"/>
<reference evidence="1 2" key="1">
    <citation type="journal article" date="2019" name="Plant Biotechnol. J.">
        <title>The red bayberry genome and genetic basis of sex determination.</title>
        <authorList>
            <person name="Jia H.M."/>
            <person name="Jia H.J."/>
            <person name="Cai Q.L."/>
            <person name="Wang Y."/>
            <person name="Zhao H.B."/>
            <person name="Yang W.F."/>
            <person name="Wang G.Y."/>
            <person name="Li Y.H."/>
            <person name="Zhan D.L."/>
            <person name="Shen Y.T."/>
            <person name="Niu Q.F."/>
            <person name="Chang L."/>
            <person name="Qiu J."/>
            <person name="Zhao L."/>
            <person name="Xie H.B."/>
            <person name="Fu W.Y."/>
            <person name="Jin J."/>
            <person name="Li X.W."/>
            <person name="Jiao Y."/>
            <person name="Zhou C.C."/>
            <person name="Tu T."/>
            <person name="Chai C.Y."/>
            <person name="Gao J.L."/>
            <person name="Fan L.J."/>
            <person name="van de Weg E."/>
            <person name="Wang J.Y."/>
            <person name="Gao Z.S."/>
        </authorList>
    </citation>
    <scope>NUCLEOTIDE SEQUENCE [LARGE SCALE GENOMIC DNA]</scope>
    <source>
        <tissue evidence="1">Leaves</tissue>
    </source>
</reference>
<dbReference type="EMBL" id="RXIC02000488">
    <property type="protein sequence ID" value="KAB1199229.1"/>
    <property type="molecule type" value="Genomic_DNA"/>
</dbReference>
<dbReference type="Gene3D" id="1.10.472.10">
    <property type="entry name" value="Cyclin-like"/>
    <property type="match status" value="1"/>
</dbReference>
<sequence length="103" mass="11395">MASLSLAAKFEENKLPDLLGFRSEEINIMDHRPSVIAAATILVGIYQLTVEDLELKMSTIPFSGSLENEHIFSCFNLMQNIKELKAKSVQNSAKSANLRPTGQ</sequence>
<dbReference type="Proteomes" id="UP000516437">
    <property type="component" value="Unassembled WGS sequence"/>
</dbReference>
<proteinExistence type="predicted"/>
<gene>
    <name evidence="1" type="ORF">CJ030_MR0G026027</name>
</gene>
<evidence type="ECO:0000313" key="1">
    <source>
        <dbReference type="EMBL" id="KAB1199229.1"/>
    </source>
</evidence>